<accession>A0A9Q0XIE7</accession>
<evidence type="ECO:0000259" key="4">
    <source>
        <dbReference type="PROSITE" id="PS50188"/>
    </source>
</evidence>
<keyword evidence="3" id="KW-0862">Zinc</keyword>
<dbReference type="InterPro" id="IPR013320">
    <property type="entry name" value="ConA-like_dom_sf"/>
</dbReference>
<evidence type="ECO:0000313" key="5">
    <source>
        <dbReference type="EMBL" id="KAJ7316040.1"/>
    </source>
</evidence>
<dbReference type="AlphaFoldDB" id="A0A9Q0XIE7"/>
<dbReference type="Proteomes" id="UP001142489">
    <property type="component" value="Unassembled WGS sequence"/>
</dbReference>
<gene>
    <name evidence="5" type="ORF">JRQ81_002202</name>
</gene>
<sequence length="156" mass="17179">MCRQKFSQGSNYWEVKLCGRSAIVGLAYESISRKKCAGHNFTIGVDPLSWGLHVQGNCYMAWHDGMSKKINAPLCKFIGVLLNYERGVLSFYGVEENMKLLHSFNSFFTESLVPIFWLCEGATVTLCQKPCAPVVTDTGTPDLQAAAAATTKEGTK</sequence>
<dbReference type="InterPro" id="IPR043136">
    <property type="entry name" value="B30.2/SPRY_sf"/>
</dbReference>
<dbReference type="PROSITE" id="PS50188">
    <property type="entry name" value="B302_SPRY"/>
    <property type="match status" value="1"/>
</dbReference>
<dbReference type="InterPro" id="IPR001870">
    <property type="entry name" value="B30.2/SPRY"/>
</dbReference>
<dbReference type="PANTHER" id="PTHR25465">
    <property type="entry name" value="B-BOX DOMAIN CONTAINING"/>
    <property type="match status" value="1"/>
</dbReference>
<dbReference type="SUPFAM" id="SSF49899">
    <property type="entry name" value="Concanavalin A-like lectins/glucanases"/>
    <property type="match status" value="1"/>
</dbReference>
<keyword evidence="6" id="KW-1185">Reference proteome</keyword>
<keyword evidence="2" id="KW-0863">Zinc-finger</keyword>
<organism evidence="5 6">
    <name type="scientific">Phrynocephalus forsythii</name>
    <dbReference type="NCBI Taxonomy" id="171643"/>
    <lineage>
        <taxon>Eukaryota</taxon>
        <taxon>Metazoa</taxon>
        <taxon>Chordata</taxon>
        <taxon>Craniata</taxon>
        <taxon>Vertebrata</taxon>
        <taxon>Euteleostomi</taxon>
        <taxon>Lepidosauria</taxon>
        <taxon>Squamata</taxon>
        <taxon>Bifurcata</taxon>
        <taxon>Unidentata</taxon>
        <taxon>Episquamata</taxon>
        <taxon>Toxicofera</taxon>
        <taxon>Iguania</taxon>
        <taxon>Acrodonta</taxon>
        <taxon>Agamidae</taxon>
        <taxon>Agaminae</taxon>
        <taxon>Phrynocephalus</taxon>
    </lineage>
</organism>
<dbReference type="InterPro" id="IPR003877">
    <property type="entry name" value="SPRY_dom"/>
</dbReference>
<dbReference type="SMART" id="SM00449">
    <property type="entry name" value="SPRY"/>
    <property type="match status" value="1"/>
</dbReference>
<dbReference type="Gene3D" id="2.60.120.920">
    <property type="match status" value="1"/>
</dbReference>
<evidence type="ECO:0000313" key="6">
    <source>
        <dbReference type="Proteomes" id="UP001142489"/>
    </source>
</evidence>
<evidence type="ECO:0000256" key="3">
    <source>
        <dbReference type="ARBA" id="ARBA00022833"/>
    </source>
</evidence>
<dbReference type="InterPro" id="IPR051051">
    <property type="entry name" value="E3_ubiq-ligase_TRIM/RNF"/>
</dbReference>
<evidence type="ECO:0000256" key="1">
    <source>
        <dbReference type="ARBA" id="ARBA00022723"/>
    </source>
</evidence>
<dbReference type="GO" id="GO:0008270">
    <property type="term" value="F:zinc ion binding"/>
    <property type="evidence" value="ECO:0007669"/>
    <property type="project" value="UniProtKB-KW"/>
</dbReference>
<keyword evidence="1" id="KW-0479">Metal-binding</keyword>
<comment type="caution">
    <text evidence="5">The sequence shown here is derived from an EMBL/GenBank/DDBJ whole genome shotgun (WGS) entry which is preliminary data.</text>
</comment>
<reference evidence="5" key="1">
    <citation type="journal article" date="2023" name="DNA Res.">
        <title>Chromosome-level genome assembly of Phrynocephalus forsythii using third-generation DNA sequencing and Hi-C analysis.</title>
        <authorList>
            <person name="Qi Y."/>
            <person name="Zhao W."/>
            <person name="Zhao Y."/>
            <person name="Niu C."/>
            <person name="Cao S."/>
            <person name="Zhang Y."/>
        </authorList>
    </citation>
    <scope>NUCLEOTIDE SEQUENCE</scope>
    <source>
        <tissue evidence="5">Muscle</tissue>
    </source>
</reference>
<evidence type="ECO:0000256" key="2">
    <source>
        <dbReference type="ARBA" id="ARBA00022771"/>
    </source>
</evidence>
<dbReference type="EMBL" id="JAPFRF010000011">
    <property type="protein sequence ID" value="KAJ7316040.1"/>
    <property type="molecule type" value="Genomic_DNA"/>
</dbReference>
<dbReference type="PANTHER" id="PTHR25465:SF14">
    <property type="entry name" value="E3 UBIQUITIN-PROTEIN LIGASE TRIM65"/>
    <property type="match status" value="1"/>
</dbReference>
<proteinExistence type="predicted"/>
<dbReference type="Pfam" id="PF00622">
    <property type="entry name" value="SPRY"/>
    <property type="match status" value="1"/>
</dbReference>
<name>A0A9Q0XIE7_9SAUR</name>
<dbReference type="OrthoDB" id="6270329at2759"/>
<protein>
    <recommendedName>
        <fullName evidence="4">B30.2/SPRY domain-containing protein</fullName>
    </recommendedName>
</protein>
<feature type="domain" description="B30.2/SPRY" evidence="4">
    <location>
        <begin position="1"/>
        <end position="134"/>
    </location>
</feature>